<dbReference type="PIRSF" id="PIRSF000654">
    <property type="entry name" value="Integrin-linked_kinase"/>
    <property type="match status" value="1"/>
</dbReference>
<name>A0A067MWF8_BOTB1</name>
<dbReference type="InterPro" id="IPR051681">
    <property type="entry name" value="Ser/Thr_Kinases-Pseudokinases"/>
</dbReference>
<gene>
    <name evidence="2" type="ORF">BOTBODRAFT_107971</name>
</gene>
<dbReference type="InterPro" id="IPR011009">
    <property type="entry name" value="Kinase-like_dom_sf"/>
</dbReference>
<dbReference type="InParanoid" id="A0A067MWF8"/>
<evidence type="ECO:0000259" key="1">
    <source>
        <dbReference type="PROSITE" id="PS50011"/>
    </source>
</evidence>
<dbReference type="Pfam" id="PF00069">
    <property type="entry name" value="Pkinase"/>
    <property type="match status" value="1"/>
</dbReference>
<feature type="non-terminal residue" evidence="2">
    <location>
        <position position="1"/>
    </location>
</feature>
<dbReference type="STRING" id="930990.A0A067MWF8"/>
<dbReference type="PANTHER" id="PTHR44329:SF214">
    <property type="entry name" value="PROTEIN KINASE DOMAIN-CONTAINING PROTEIN"/>
    <property type="match status" value="1"/>
</dbReference>
<dbReference type="HOGENOM" id="CLU_000288_7_18_1"/>
<dbReference type="SUPFAM" id="SSF56112">
    <property type="entry name" value="Protein kinase-like (PK-like)"/>
    <property type="match status" value="1"/>
</dbReference>
<proteinExistence type="predicted"/>
<dbReference type="PROSITE" id="PS00109">
    <property type="entry name" value="PROTEIN_KINASE_TYR"/>
    <property type="match status" value="1"/>
</dbReference>
<feature type="domain" description="Protein kinase" evidence="1">
    <location>
        <begin position="1"/>
        <end position="232"/>
    </location>
</feature>
<dbReference type="InterPro" id="IPR000719">
    <property type="entry name" value="Prot_kinase_dom"/>
</dbReference>
<dbReference type="Gene3D" id="1.10.510.10">
    <property type="entry name" value="Transferase(Phosphotransferase) domain 1"/>
    <property type="match status" value="1"/>
</dbReference>
<dbReference type="OrthoDB" id="3265205at2759"/>
<dbReference type="GO" id="GO:0005524">
    <property type="term" value="F:ATP binding"/>
    <property type="evidence" value="ECO:0007669"/>
    <property type="project" value="InterPro"/>
</dbReference>
<accession>A0A067MWF8</accession>
<organism evidence="2 3">
    <name type="scientific">Botryobasidium botryosum (strain FD-172 SS1)</name>
    <dbReference type="NCBI Taxonomy" id="930990"/>
    <lineage>
        <taxon>Eukaryota</taxon>
        <taxon>Fungi</taxon>
        <taxon>Dikarya</taxon>
        <taxon>Basidiomycota</taxon>
        <taxon>Agaricomycotina</taxon>
        <taxon>Agaricomycetes</taxon>
        <taxon>Cantharellales</taxon>
        <taxon>Botryobasidiaceae</taxon>
        <taxon>Botryobasidium</taxon>
    </lineage>
</organism>
<dbReference type="InterPro" id="IPR008266">
    <property type="entry name" value="Tyr_kinase_AS"/>
</dbReference>
<dbReference type="GO" id="GO:0004674">
    <property type="term" value="F:protein serine/threonine kinase activity"/>
    <property type="evidence" value="ECO:0007669"/>
    <property type="project" value="TreeGrafter"/>
</dbReference>
<dbReference type="Proteomes" id="UP000027195">
    <property type="component" value="Unassembled WGS sequence"/>
</dbReference>
<keyword evidence="3" id="KW-1185">Reference proteome</keyword>
<evidence type="ECO:0000313" key="2">
    <source>
        <dbReference type="EMBL" id="KDQ15851.1"/>
    </source>
</evidence>
<reference evidence="3" key="1">
    <citation type="journal article" date="2014" name="Proc. Natl. Acad. Sci. U.S.A.">
        <title>Extensive sampling of basidiomycete genomes demonstrates inadequacy of the white-rot/brown-rot paradigm for wood decay fungi.</title>
        <authorList>
            <person name="Riley R."/>
            <person name="Salamov A.A."/>
            <person name="Brown D.W."/>
            <person name="Nagy L.G."/>
            <person name="Floudas D."/>
            <person name="Held B.W."/>
            <person name="Levasseur A."/>
            <person name="Lombard V."/>
            <person name="Morin E."/>
            <person name="Otillar R."/>
            <person name="Lindquist E.A."/>
            <person name="Sun H."/>
            <person name="LaButti K.M."/>
            <person name="Schmutz J."/>
            <person name="Jabbour D."/>
            <person name="Luo H."/>
            <person name="Baker S.E."/>
            <person name="Pisabarro A.G."/>
            <person name="Walton J.D."/>
            <person name="Blanchette R.A."/>
            <person name="Henrissat B."/>
            <person name="Martin F."/>
            <person name="Cullen D."/>
            <person name="Hibbett D.S."/>
            <person name="Grigoriev I.V."/>
        </authorList>
    </citation>
    <scope>NUCLEOTIDE SEQUENCE [LARGE SCALE GENOMIC DNA]</scope>
    <source>
        <strain evidence="3">FD-172 SS1</strain>
    </source>
</reference>
<dbReference type="AlphaFoldDB" id="A0A067MWF8"/>
<dbReference type="PANTHER" id="PTHR44329">
    <property type="entry name" value="SERINE/THREONINE-PROTEIN KINASE TNNI3K-RELATED"/>
    <property type="match status" value="1"/>
</dbReference>
<evidence type="ECO:0000313" key="3">
    <source>
        <dbReference type="Proteomes" id="UP000027195"/>
    </source>
</evidence>
<protein>
    <recommendedName>
        <fullName evidence="1">Protein kinase domain-containing protein</fullName>
    </recommendedName>
</protein>
<dbReference type="EMBL" id="KL198030">
    <property type="protein sequence ID" value="KDQ15851.1"/>
    <property type="molecule type" value="Genomic_DNA"/>
</dbReference>
<dbReference type="PROSITE" id="PS50011">
    <property type="entry name" value="PROTEIN_KINASE_DOM"/>
    <property type="match status" value="1"/>
</dbReference>
<sequence length="242" mass="26772">QRIAREMNILQRLEHPNILPFIGIFSQGPASYLISPWMKNGNALKYVQRNPEVNCVSLLTQISEGLAYLHGREPLVVHGDLRAENILISDDGNACITDFGLSELVMPLSNNGVMSAPSTAWYVAGNPRWQAAEVLVAETKEEARRTKETDIFAFGRVMIELFTRDVPFCFAAHDGAVLMAVARGILPERPLGNDIVARGLNDAMWDLMTQCWDIDPTKRPSAENIVARLKSVADVVGGDDLR</sequence>